<evidence type="ECO:0000313" key="2">
    <source>
        <dbReference type="EMBL" id="HIZ01621.1"/>
    </source>
</evidence>
<evidence type="ECO:0000313" key="3">
    <source>
        <dbReference type="Proteomes" id="UP000824023"/>
    </source>
</evidence>
<name>A0A9D2A573_9BACE</name>
<sequence length="278" mass="29670">MGTYTLIGPMSIGALNKAERLNLLKRFMALMPGSTQGGGGDDGDGEGGSPLSAATEGVPALNISAEQVEQMNTLIDQMSELTMQATSAAETPEMQQLEADRDVAANYIVRRIADYDRLPLATEREAARRLEPVVRPYAGIASLPVSQETEVIRGLAADLTKPDLADDVTTLGLAPYIAEMQRLNEAYAQLAAQRDKERSARTGTPDSKTLAAQAQDLLDDMCALANASSLLQPSDEATTFIREANYLFAQVRTAYKQRSKGTTTADGDAADDTPAPEA</sequence>
<feature type="region of interest" description="Disordered" evidence="1">
    <location>
        <begin position="256"/>
        <end position="278"/>
    </location>
</feature>
<dbReference type="EMBL" id="DXCK01000072">
    <property type="protein sequence ID" value="HIZ01621.1"/>
    <property type="molecule type" value="Genomic_DNA"/>
</dbReference>
<feature type="compositionally biased region" description="Low complexity" evidence="1">
    <location>
        <begin position="261"/>
        <end position="278"/>
    </location>
</feature>
<proteinExistence type="predicted"/>
<comment type="caution">
    <text evidence="2">The sequence shown here is derived from an EMBL/GenBank/DDBJ whole genome shotgun (WGS) entry which is preliminary data.</text>
</comment>
<reference evidence="2" key="1">
    <citation type="journal article" date="2021" name="PeerJ">
        <title>Extensive microbial diversity within the chicken gut microbiome revealed by metagenomics and culture.</title>
        <authorList>
            <person name="Gilroy R."/>
            <person name="Ravi A."/>
            <person name="Getino M."/>
            <person name="Pursley I."/>
            <person name="Horton D.L."/>
            <person name="Alikhan N.F."/>
            <person name="Baker D."/>
            <person name="Gharbi K."/>
            <person name="Hall N."/>
            <person name="Watson M."/>
            <person name="Adriaenssens E.M."/>
            <person name="Foster-Nyarko E."/>
            <person name="Jarju S."/>
            <person name="Secka A."/>
            <person name="Antonio M."/>
            <person name="Oren A."/>
            <person name="Chaudhuri R.R."/>
            <person name="La Ragione R."/>
            <person name="Hildebrand F."/>
            <person name="Pallen M.J."/>
        </authorList>
    </citation>
    <scope>NUCLEOTIDE SEQUENCE</scope>
    <source>
        <strain evidence="2">ChiHjej12B11-24981</strain>
    </source>
</reference>
<reference evidence="2" key="2">
    <citation type="submission" date="2021-04" db="EMBL/GenBank/DDBJ databases">
        <authorList>
            <person name="Gilroy R."/>
        </authorList>
    </citation>
    <scope>NUCLEOTIDE SEQUENCE</scope>
    <source>
        <strain evidence="2">ChiHjej12B11-24981</strain>
    </source>
</reference>
<organism evidence="2 3">
    <name type="scientific">Candidatus Bacteroides merdipullorum</name>
    <dbReference type="NCBI Taxonomy" id="2838474"/>
    <lineage>
        <taxon>Bacteria</taxon>
        <taxon>Pseudomonadati</taxon>
        <taxon>Bacteroidota</taxon>
        <taxon>Bacteroidia</taxon>
        <taxon>Bacteroidales</taxon>
        <taxon>Bacteroidaceae</taxon>
        <taxon>Bacteroides</taxon>
    </lineage>
</organism>
<protein>
    <submittedName>
        <fullName evidence="2">Uncharacterized protein</fullName>
    </submittedName>
</protein>
<dbReference type="AlphaFoldDB" id="A0A9D2A573"/>
<dbReference type="InterPro" id="IPR046228">
    <property type="entry name" value="DUF6261"/>
</dbReference>
<accession>A0A9D2A573</accession>
<gene>
    <name evidence="2" type="ORF">H9819_05115</name>
</gene>
<evidence type="ECO:0000256" key="1">
    <source>
        <dbReference type="SAM" id="MobiDB-lite"/>
    </source>
</evidence>
<feature type="region of interest" description="Disordered" evidence="1">
    <location>
        <begin position="34"/>
        <end position="54"/>
    </location>
</feature>
<dbReference type="Pfam" id="PF19775">
    <property type="entry name" value="DUF6261"/>
    <property type="match status" value="1"/>
</dbReference>
<dbReference type="Proteomes" id="UP000824023">
    <property type="component" value="Unassembled WGS sequence"/>
</dbReference>